<keyword evidence="15" id="KW-1185">Reference proteome</keyword>
<keyword evidence="4 13" id="KW-0328">Glycosyltransferase</keyword>
<dbReference type="Ensembl" id="ENSGWIT00000051733.1">
    <property type="protein sequence ID" value="ENSGWIP00000047820.1"/>
    <property type="gene ID" value="ENSGWIG00000023514.1"/>
</dbReference>
<evidence type="ECO:0000256" key="13">
    <source>
        <dbReference type="RuleBase" id="RU363063"/>
    </source>
</evidence>
<evidence type="ECO:0000256" key="9">
    <source>
        <dbReference type="ARBA" id="ARBA00023034"/>
    </source>
</evidence>
<comment type="similarity">
    <text evidence="3 13">Belongs to the glycosyltransferase 31 family.</text>
</comment>
<dbReference type="GO" id="GO:0000139">
    <property type="term" value="C:Golgi membrane"/>
    <property type="evidence" value="ECO:0007669"/>
    <property type="project" value="UniProtKB-SubCell"/>
</dbReference>
<dbReference type="Gene3D" id="3.90.550.50">
    <property type="match status" value="1"/>
</dbReference>
<keyword evidence="10" id="KW-0443">Lipid metabolism</keyword>
<keyword evidence="12" id="KW-0325">Glycoprotein</keyword>
<dbReference type="PANTHER" id="PTHR11214">
    <property type="entry name" value="BETA-1,3-N-ACETYLGLUCOSAMINYLTRANSFERASE"/>
    <property type="match status" value="1"/>
</dbReference>
<reference evidence="14" key="3">
    <citation type="submission" date="2025-09" db="UniProtKB">
        <authorList>
            <consortium name="Ensembl"/>
        </authorList>
    </citation>
    <scope>IDENTIFICATION</scope>
</reference>
<dbReference type="GO" id="GO:0006629">
    <property type="term" value="P:lipid metabolic process"/>
    <property type="evidence" value="ECO:0007669"/>
    <property type="project" value="UniProtKB-KW"/>
</dbReference>
<keyword evidence="7" id="KW-0735">Signal-anchor</keyword>
<dbReference type="GeneID" id="114470434"/>
<keyword evidence="11" id="KW-0472">Membrane</keyword>
<keyword evidence="9 13" id="KW-0333">Golgi apparatus</keyword>
<dbReference type="EC" id="2.4.1.-" evidence="13"/>
<evidence type="ECO:0000256" key="12">
    <source>
        <dbReference type="ARBA" id="ARBA00023180"/>
    </source>
</evidence>
<evidence type="ECO:0000313" key="14">
    <source>
        <dbReference type="Ensembl" id="ENSGWIP00000047820.1"/>
    </source>
</evidence>
<evidence type="ECO:0000256" key="11">
    <source>
        <dbReference type="ARBA" id="ARBA00023136"/>
    </source>
</evidence>
<comment type="pathway">
    <text evidence="2">Protein modification; protein glycosylation.</text>
</comment>
<evidence type="ECO:0000256" key="10">
    <source>
        <dbReference type="ARBA" id="ARBA00023098"/>
    </source>
</evidence>
<evidence type="ECO:0000256" key="4">
    <source>
        <dbReference type="ARBA" id="ARBA00022676"/>
    </source>
</evidence>
<gene>
    <name evidence="14" type="primary">b3galt8</name>
</gene>
<evidence type="ECO:0000256" key="1">
    <source>
        <dbReference type="ARBA" id="ARBA00004323"/>
    </source>
</evidence>
<accession>A0A8C5NDT3</accession>
<protein>
    <recommendedName>
        <fullName evidence="13">Hexosyltransferase</fullName>
        <ecNumber evidence="13">2.4.1.-</ecNumber>
    </recommendedName>
</protein>
<dbReference type="Proteomes" id="UP000694680">
    <property type="component" value="Chromosome 9"/>
</dbReference>
<dbReference type="GO" id="GO:0008499">
    <property type="term" value="F:N-acetyl-beta-D-glucosaminide beta-(1,3)-galactosyltransferase activity"/>
    <property type="evidence" value="ECO:0007669"/>
    <property type="project" value="TreeGrafter"/>
</dbReference>
<keyword evidence="5" id="KW-0808">Transferase</keyword>
<comment type="subcellular location">
    <subcellularLocation>
        <location evidence="1 13">Golgi apparatus membrane</location>
        <topology evidence="1 13">Single-pass type II membrane protein</topology>
    </subcellularLocation>
</comment>
<reference evidence="14" key="1">
    <citation type="submission" date="2020-06" db="EMBL/GenBank/DDBJ databases">
        <authorList>
            <consortium name="Wellcome Sanger Institute Data Sharing"/>
        </authorList>
    </citation>
    <scope>NUCLEOTIDE SEQUENCE [LARGE SCALE GENOMIC DNA]</scope>
</reference>
<dbReference type="CTD" id="100003996"/>
<evidence type="ECO:0000256" key="7">
    <source>
        <dbReference type="ARBA" id="ARBA00022968"/>
    </source>
</evidence>
<evidence type="ECO:0000313" key="15">
    <source>
        <dbReference type="Proteomes" id="UP000694680"/>
    </source>
</evidence>
<reference evidence="14" key="2">
    <citation type="submission" date="2025-08" db="UniProtKB">
        <authorList>
            <consortium name="Ensembl"/>
        </authorList>
    </citation>
    <scope>IDENTIFICATION</scope>
</reference>
<evidence type="ECO:0000256" key="2">
    <source>
        <dbReference type="ARBA" id="ARBA00004922"/>
    </source>
</evidence>
<sequence>MWMSSLWRLVKFVVASALVVLSLQFILSVLTGTRVRTPPLTAEEHRLISPRTYEYLHNQPYVCQVRSPFLLLLVPVAPWEVAARHAVRGTWGSSGEDAMTLFFMGLSANEPQASLLQQSLQKEIKRHRDVIQMNFVDSYQNLTIKTLMMMNWVASHCPNASYAMKVDADIFVNVFYLLAYLRGSPRTSFITGSVIRDGRPRRDPNSKWYLSEEQYPGDSFPPYVSGAGYVFSTELAAQIVQASRFVRVIPMEDVYVGLCLQVLGVRPMYALSFLTLRNLFEIRKLEYDRCTFTRLLIANNFRPSELLQVWQDFSKSHADC</sequence>
<dbReference type="OrthoDB" id="5957813at2759"/>
<evidence type="ECO:0000256" key="3">
    <source>
        <dbReference type="ARBA" id="ARBA00008661"/>
    </source>
</evidence>
<dbReference type="Pfam" id="PF01762">
    <property type="entry name" value="Galactosyl_T"/>
    <property type="match status" value="1"/>
</dbReference>
<dbReference type="GO" id="GO:0006493">
    <property type="term" value="P:protein O-linked glycosylation"/>
    <property type="evidence" value="ECO:0007669"/>
    <property type="project" value="TreeGrafter"/>
</dbReference>
<keyword evidence="8" id="KW-1133">Transmembrane helix</keyword>
<keyword evidence="6" id="KW-0812">Transmembrane</keyword>
<dbReference type="InterPro" id="IPR002659">
    <property type="entry name" value="Glyco_trans_31"/>
</dbReference>
<organism evidence="14 15">
    <name type="scientific">Gouania willdenowi</name>
    <name type="common">Blunt-snouted clingfish</name>
    <name type="synonym">Lepadogaster willdenowi</name>
    <dbReference type="NCBI Taxonomy" id="441366"/>
    <lineage>
        <taxon>Eukaryota</taxon>
        <taxon>Metazoa</taxon>
        <taxon>Chordata</taxon>
        <taxon>Craniata</taxon>
        <taxon>Vertebrata</taxon>
        <taxon>Euteleostomi</taxon>
        <taxon>Actinopterygii</taxon>
        <taxon>Neopterygii</taxon>
        <taxon>Teleostei</taxon>
        <taxon>Neoteleostei</taxon>
        <taxon>Acanthomorphata</taxon>
        <taxon>Ovalentaria</taxon>
        <taxon>Blenniimorphae</taxon>
        <taxon>Blenniiformes</taxon>
        <taxon>Gobiesocoidei</taxon>
        <taxon>Gobiesocidae</taxon>
        <taxon>Gobiesocinae</taxon>
        <taxon>Gouania</taxon>
    </lineage>
</organism>
<evidence type="ECO:0000256" key="5">
    <source>
        <dbReference type="ARBA" id="ARBA00022679"/>
    </source>
</evidence>
<evidence type="ECO:0000256" key="6">
    <source>
        <dbReference type="ARBA" id="ARBA00022692"/>
    </source>
</evidence>
<dbReference type="RefSeq" id="XP_028314443.1">
    <property type="nucleotide sequence ID" value="XM_028458642.1"/>
</dbReference>
<dbReference type="FunFam" id="3.90.550.50:FF:000001">
    <property type="entry name" value="Hexosyltransferase"/>
    <property type="match status" value="1"/>
</dbReference>
<proteinExistence type="inferred from homology"/>
<evidence type="ECO:0000256" key="8">
    <source>
        <dbReference type="ARBA" id="ARBA00022989"/>
    </source>
</evidence>
<name>A0A8C5NDT3_GOUWI</name>
<dbReference type="PANTHER" id="PTHR11214:SF361">
    <property type="entry name" value="HEXOSYLTRANSFERASE"/>
    <property type="match status" value="1"/>
</dbReference>
<dbReference type="AlphaFoldDB" id="A0A8C5NDT3"/>